<dbReference type="PROSITE" id="PS51192">
    <property type="entry name" value="HELICASE_ATP_BIND_1"/>
    <property type="match status" value="1"/>
</dbReference>
<evidence type="ECO:0000313" key="11">
    <source>
        <dbReference type="Proteomes" id="UP000075806"/>
    </source>
</evidence>
<dbReference type="CDD" id="cd00268">
    <property type="entry name" value="DEADc"/>
    <property type="match status" value="1"/>
</dbReference>
<evidence type="ECO:0000256" key="4">
    <source>
        <dbReference type="ARBA" id="ARBA00022840"/>
    </source>
</evidence>
<dbReference type="Proteomes" id="UP000075806">
    <property type="component" value="Unassembled WGS sequence"/>
</dbReference>
<proteinExistence type="predicted"/>
<dbReference type="InterPro" id="IPR044742">
    <property type="entry name" value="DEAD/DEAH_RhlB"/>
</dbReference>
<dbReference type="OrthoDB" id="9805696at2"/>
<comment type="caution">
    <text evidence="10">The sequence shown here is derived from an EMBL/GenBank/DDBJ whole genome shotgun (WGS) entry which is preliminary data.</text>
</comment>
<dbReference type="InterPro" id="IPR001650">
    <property type="entry name" value="Helicase_C-like"/>
</dbReference>
<dbReference type="GO" id="GO:0005524">
    <property type="term" value="F:ATP binding"/>
    <property type="evidence" value="ECO:0007669"/>
    <property type="project" value="UniProtKB-KW"/>
</dbReference>
<evidence type="ECO:0000259" key="8">
    <source>
        <dbReference type="PROSITE" id="PS51194"/>
    </source>
</evidence>
<dbReference type="InterPro" id="IPR050547">
    <property type="entry name" value="DEAD_box_RNA_helicases"/>
</dbReference>
<dbReference type="InterPro" id="IPR027417">
    <property type="entry name" value="P-loop_NTPase"/>
</dbReference>
<reference evidence="10" key="1">
    <citation type="submission" date="2016-02" db="EMBL/GenBank/DDBJ databases">
        <title>Genome sequence of Bacillus trypoxylicola KCTC 13244(T).</title>
        <authorList>
            <person name="Jeong H."/>
            <person name="Park S.-H."/>
            <person name="Choi S.-K."/>
        </authorList>
    </citation>
    <scope>NUCLEOTIDE SEQUENCE [LARGE SCALE GENOMIC DNA]</scope>
    <source>
        <strain evidence="10">KCTC 13244</strain>
    </source>
</reference>
<evidence type="ECO:0000259" key="7">
    <source>
        <dbReference type="PROSITE" id="PS51192"/>
    </source>
</evidence>
<sequence length="452" mass="50961">MKQTQFTRFDLKTYLIEALNSQNITAPTEIQERLIPAIKNGIDVIGQSQTGTGKTLAFLLPILTNLDTSKSEVQAIITAPTRELATQLFDVLSSLLENDEQENKVVAKLLVGGTDKQRNISRLKQQPHIIVGTPGRINDLIKENALLAYTATTLVVDEADQMLDMGFIEDVDKIAAKMAGQLQMLVFSATIPEKLKPFLNKYMDNPRHVHVEPKHVTVKKIDHRLVSLRHRDKLQFVVELAQSFNPYFAIIFTSTKEEAELVTEKLLEAKLNVGKLHGGLQARERKQVMKQVHDLKLQYLVATDLAARGIDIKGITHIINYSLPKDLDFYIHRVGRTARAGAEGIAYTIYELSDQKAIEKLISKGITFTYHDFKKGEWIKLDKPPLGTPGKRVASKTADSKNQQKEEPKAKQGSTGKAKAKPKKVKPAYKKKARFKQQKEDQRQRRIKKKGK</sequence>
<accession>A0A162E8R9</accession>
<dbReference type="SMART" id="SM00487">
    <property type="entry name" value="DEXDc"/>
    <property type="match status" value="1"/>
</dbReference>
<dbReference type="RefSeq" id="WP_061948388.1">
    <property type="nucleotide sequence ID" value="NZ_LTAO01000012.1"/>
</dbReference>
<dbReference type="PANTHER" id="PTHR47963">
    <property type="entry name" value="DEAD-BOX ATP-DEPENDENT RNA HELICASE 47, MITOCHONDRIAL"/>
    <property type="match status" value="1"/>
</dbReference>
<dbReference type="PROSITE" id="PS51194">
    <property type="entry name" value="HELICASE_CTER"/>
    <property type="match status" value="1"/>
</dbReference>
<evidence type="ECO:0000256" key="6">
    <source>
        <dbReference type="SAM" id="MobiDB-lite"/>
    </source>
</evidence>
<feature type="domain" description="DEAD-box RNA helicase Q" evidence="9">
    <location>
        <begin position="4"/>
        <end position="32"/>
    </location>
</feature>
<keyword evidence="3 10" id="KW-0347">Helicase</keyword>
<dbReference type="CDD" id="cd18787">
    <property type="entry name" value="SF2_C_DEAD"/>
    <property type="match status" value="1"/>
</dbReference>
<name>A0A162E8R9_9BACI</name>
<dbReference type="GO" id="GO:0016787">
    <property type="term" value="F:hydrolase activity"/>
    <property type="evidence" value="ECO:0007669"/>
    <property type="project" value="UniProtKB-KW"/>
</dbReference>
<keyword evidence="2" id="KW-0378">Hydrolase</keyword>
<evidence type="ECO:0000256" key="2">
    <source>
        <dbReference type="ARBA" id="ARBA00022801"/>
    </source>
</evidence>
<feature type="region of interest" description="Disordered" evidence="6">
    <location>
        <begin position="384"/>
        <end position="452"/>
    </location>
</feature>
<dbReference type="Pfam" id="PF00271">
    <property type="entry name" value="Helicase_C"/>
    <property type="match status" value="1"/>
</dbReference>
<evidence type="ECO:0000256" key="5">
    <source>
        <dbReference type="PROSITE-ProRule" id="PRU00552"/>
    </source>
</evidence>
<dbReference type="EMBL" id="LTAO01000012">
    <property type="protein sequence ID" value="KYG32056.1"/>
    <property type="molecule type" value="Genomic_DNA"/>
</dbReference>
<keyword evidence="4" id="KW-0067">ATP-binding</keyword>
<protein>
    <submittedName>
        <fullName evidence="10">DEAD/DEAH box helicase</fullName>
    </submittedName>
</protein>
<dbReference type="AlphaFoldDB" id="A0A162E8R9"/>
<feature type="compositionally biased region" description="Basic residues" evidence="6">
    <location>
        <begin position="418"/>
        <end position="436"/>
    </location>
</feature>
<keyword evidence="11" id="KW-1185">Reference proteome</keyword>
<dbReference type="GO" id="GO:0005840">
    <property type="term" value="C:ribosome"/>
    <property type="evidence" value="ECO:0007669"/>
    <property type="project" value="TreeGrafter"/>
</dbReference>
<dbReference type="InterPro" id="IPR014014">
    <property type="entry name" value="RNA_helicase_DEAD_Q_motif"/>
</dbReference>
<organism evidence="10 11">
    <name type="scientific">Alkalihalobacillus trypoxylicola</name>
    <dbReference type="NCBI Taxonomy" id="519424"/>
    <lineage>
        <taxon>Bacteria</taxon>
        <taxon>Bacillati</taxon>
        <taxon>Bacillota</taxon>
        <taxon>Bacilli</taxon>
        <taxon>Bacillales</taxon>
        <taxon>Bacillaceae</taxon>
        <taxon>Alkalihalobacillus</taxon>
    </lineage>
</organism>
<dbReference type="GO" id="GO:0003724">
    <property type="term" value="F:RNA helicase activity"/>
    <property type="evidence" value="ECO:0007669"/>
    <property type="project" value="InterPro"/>
</dbReference>
<dbReference type="Gene3D" id="3.40.50.300">
    <property type="entry name" value="P-loop containing nucleotide triphosphate hydrolases"/>
    <property type="match status" value="2"/>
</dbReference>
<dbReference type="GO" id="GO:0009409">
    <property type="term" value="P:response to cold"/>
    <property type="evidence" value="ECO:0007669"/>
    <property type="project" value="TreeGrafter"/>
</dbReference>
<keyword evidence="1" id="KW-0547">Nucleotide-binding</keyword>
<dbReference type="PANTHER" id="PTHR47963:SF1">
    <property type="entry name" value="DEAD-BOX ATP-DEPENDENT RNA HELICASE CSHB"/>
    <property type="match status" value="1"/>
</dbReference>
<evidence type="ECO:0000256" key="1">
    <source>
        <dbReference type="ARBA" id="ARBA00022741"/>
    </source>
</evidence>
<feature type="domain" description="Helicase ATP-binding" evidence="7">
    <location>
        <begin position="35"/>
        <end position="209"/>
    </location>
</feature>
<evidence type="ECO:0000256" key="3">
    <source>
        <dbReference type="ARBA" id="ARBA00022806"/>
    </source>
</evidence>
<feature type="short sequence motif" description="Q motif" evidence="5">
    <location>
        <begin position="4"/>
        <end position="32"/>
    </location>
</feature>
<dbReference type="SMART" id="SM00490">
    <property type="entry name" value="HELICc"/>
    <property type="match status" value="1"/>
</dbReference>
<dbReference type="Pfam" id="PF00270">
    <property type="entry name" value="DEAD"/>
    <property type="match status" value="1"/>
</dbReference>
<evidence type="ECO:0000259" key="9">
    <source>
        <dbReference type="PROSITE" id="PS51195"/>
    </source>
</evidence>
<dbReference type="STRING" id="519424.AZF04_04580"/>
<dbReference type="GO" id="GO:0033592">
    <property type="term" value="F:RNA strand annealing activity"/>
    <property type="evidence" value="ECO:0007669"/>
    <property type="project" value="TreeGrafter"/>
</dbReference>
<gene>
    <name evidence="10" type="ORF">AZF04_04580</name>
</gene>
<dbReference type="InterPro" id="IPR014001">
    <property type="entry name" value="Helicase_ATP-bd"/>
</dbReference>
<feature type="domain" description="Helicase C-terminal" evidence="8">
    <location>
        <begin position="232"/>
        <end position="377"/>
    </location>
</feature>
<dbReference type="PROSITE" id="PS51195">
    <property type="entry name" value="Q_MOTIF"/>
    <property type="match status" value="1"/>
</dbReference>
<dbReference type="InterPro" id="IPR011545">
    <property type="entry name" value="DEAD/DEAH_box_helicase_dom"/>
</dbReference>
<evidence type="ECO:0000313" key="10">
    <source>
        <dbReference type="EMBL" id="KYG32056.1"/>
    </source>
</evidence>
<dbReference type="SUPFAM" id="SSF52540">
    <property type="entry name" value="P-loop containing nucleoside triphosphate hydrolases"/>
    <property type="match status" value="1"/>
</dbReference>
<dbReference type="GO" id="GO:0005829">
    <property type="term" value="C:cytosol"/>
    <property type="evidence" value="ECO:0007669"/>
    <property type="project" value="TreeGrafter"/>
</dbReference>
<feature type="compositionally biased region" description="Basic and acidic residues" evidence="6">
    <location>
        <begin position="398"/>
        <end position="410"/>
    </location>
</feature>